<evidence type="ECO:0000256" key="1">
    <source>
        <dbReference type="ARBA" id="ARBA00001947"/>
    </source>
</evidence>
<evidence type="ECO:0000256" key="4">
    <source>
        <dbReference type="ARBA" id="ARBA00022833"/>
    </source>
</evidence>
<dbReference type="InterPro" id="IPR001279">
    <property type="entry name" value="Metallo-B-lactamas"/>
</dbReference>
<proteinExistence type="predicted"/>
<dbReference type="PANTHER" id="PTHR46233:SF3">
    <property type="entry name" value="HYDROXYACYLGLUTATHIONE HYDROLASE GLOC"/>
    <property type="match status" value="1"/>
</dbReference>
<dbReference type="AlphaFoldDB" id="A0A1H9FF16"/>
<dbReference type="OrthoDB" id="9802991at2"/>
<protein>
    <submittedName>
        <fullName evidence="6">Glyoxylase, beta-lactamase superfamily II</fullName>
    </submittedName>
</protein>
<dbReference type="Gene3D" id="3.60.15.10">
    <property type="entry name" value="Ribonuclease Z/Hydroxyacylglutathione hydrolase-like"/>
    <property type="match status" value="1"/>
</dbReference>
<sequence>MFIASFPAGPWQTSCYVLATSSRAECVVLDPGMGALDGVRDVVEEHHLKPVAAVLTHGHLDHMFSVAPLCRGYDATCWVHPDDRHLFADPMAGMSVDTEALLAQLGGAGTAFTEPDDVRLLTDGVTVEVAGLALDALHAPGHTAGSTMFRCAYPADPDVDSLLLSGDVLFAGSVGRTDLPGGSATSMARSLRDKVLPLPDQVVVLPGHGPQTTMAAERARNPYLQPSYLEGALA</sequence>
<organism evidence="6 7">
    <name type="scientific">Microlunatus flavus</name>
    <dbReference type="NCBI Taxonomy" id="1036181"/>
    <lineage>
        <taxon>Bacteria</taxon>
        <taxon>Bacillati</taxon>
        <taxon>Actinomycetota</taxon>
        <taxon>Actinomycetes</taxon>
        <taxon>Propionibacteriales</taxon>
        <taxon>Propionibacteriaceae</taxon>
        <taxon>Microlunatus</taxon>
    </lineage>
</organism>
<accession>A0A1H9FF16</accession>
<dbReference type="InterPro" id="IPR051453">
    <property type="entry name" value="MBL_Glyoxalase_II"/>
</dbReference>
<keyword evidence="7" id="KW-1185">Reference proteome</keyword>
<dbReference type="SMART" id="SM00849">
    <property type="entry name" value="Lactamase_B"/>
    <property type="match status" value="1"/>
</dbReference>
<dbReference type="InterPro" id="IPR036866">
    <property type="entry name" value="RibonucZ/Hydroxyglut_hydro"/>
</dbReference>
<keyword evidence="4" id="KW-0862">Zinc</keyword>
<dbReference type="PANTHER" id="PTHR46233">
    <property type="entry name" value="HYDROXYACYLGLUTATHIONE HYDROLASE GLOC"/>
    <property type="match status" value="1"/>
</dbReference>
<dbReference type="EMBL" id="FOFA01000003">
    <property type="protein sequence ID" value="SEQ35888.1"/>
    <property type="molecule type" value="Genomic_DNA"/>
</dbReference>
<evidence type="ECO:0000256" key="2">
    <source>
        <dbReference type="ARBA" id="ARBA00022723"/>
    </source>
</evidence>
<dbReference type="RefSeq" id="WP_091178965.1">
    <property type="nucleotide sequence ID" value="NZ_FOFA01000003.1"/>
</dbReference>
<keyword evidence="3" id="KW-0378">Hydrolase</keyword>
<dbReference type="STRING" id="1036181.SAMN05421756_103236"/>
<dbReference type="Pfam" id="PF00753">
    <property type="entry name" value="Lactamase_B"/>
    <property type="match status" value="1"/>
</dbReference>
<evidence type="ECO:0000256" key="3">
    <source>
        <dbReference type="ARBA" id="ARBA00022801"/>
    </source>
</evidence>
<dbReference type="CDD" id="cd06262">
    <property type="entry name" value="metallo-hydrolase-like_MBL-fold"/>
    <property type="match status" value="1"/>
</dbReference>
<evidence type="ECO:0000313" key="6">
    <source>
        <dbReference type="EMBL" id="SEQ35888.1"/>
    </source>
</evidence>
<name>A0A1H9FF16_9ACTN</name>
<comment type="cofactor">
    <cofactor evidence="1">
        <name>Zn(2+)</name>
        <dbReference type="ChEBI" id="CHEBI:29105"/>
    </cofactor>
</comment>
<dbReference type="SUPFAM" id="SSF56281">
    <property type="entry name" value="Metallo-hydrolase/oxidoreductase"/>
    <property type="match status" value="1"/>
</dbReference>
<dbReference type="Proteomes" id="UP000198504">
    <property type="component" value="Unassembled WGS sequence"/>
</dbReference>
<gene>
    <name evidence="6" type="ORF">SAMN05421756_103236</name>
</gene>
<keyword evidence="2" id="KW-0479">Metal-binding</keyword>
<feature type="domain" description="Metallo-beta-lactamase" evidence="5">
    <location>
        <begin position="12"/>
        <end position="208"/>
    </location>
</feature>
<evidence type="ECO:0000313" key="7">
    <source>
        <dbReference type="Proteomes" id="UP000198504"/>
    </source>
</evidence>
<dbReference type="GO" id="GO:0016787">
    <property type="term" value="F:hydrolase activity"/>
    <property type="evidence" value="ECO:0007669"/>
    <property type="project" value="UniProtKB-KW"/>
</dbReference>
<reference evidence="7" key="1">
    <citation type="submission" date="2016-10" db="EMBL/GenBank/DDBJ databases">
        <authorList>
            <person name="Varghese N."/>
            <person name="Submissions S."/>
        </authorList>
    </citation>
    <scope>NUCLEOTIDE SEQUENCE [LARGE SCALE GENOMIC DNA]</scope>
    <source>
        <strain evidence="7">CGMCC 4.6856</strain>
    </source>
</reference>
<dbReference type="GO" id="GO:0046872">
    <property type="term" value="F:metal ion binding"/>
    <property type="evidence" value="ECO:0007669"/>
    <property type="project" value="UniProtKB-KW"/>
</dbReference>
<evidence type="ECO:0000259" key="5">
    <source>
        <dbReference type="SMART" id="SM00849"/>
    </source>
</evidence>